<dbReference type="EMBL" id="CP071793">
    <property type="protein sequence ID" value="QTD54156.1"/>
    <property type="molecule type" value="Genomic_DNA"/>
</dbReference>
<sequence>MDIYREKMTNEKMIIDPGFVNHRKVISVLGDNGMELIKRFTDQMSPSTPEWQKQIFFDKCYTKVVVDFCKVNNISSLDHLILSRKGRLFCSVVKLLPCPEIYNKQEVHLECASFKSVGLDVVFRVTVKKVTGDTLKSRLHYGGEFAIVALLERKAGKQLLFHPLIIGLPHMMDMDTGNLTWNLYNDYYNVYIENFDEFSRVRDYKLSSNFSEMKHIKEKTFKSALGRILSESTPKDWGGETSDFFTSHLHLRGRRLRGAFLLKGPSKFSPMTMKHLGANGDQIVRLSKEPADVLIVQHCHDITPSVIETLKAFATQPSNPRYYCLVDGRESLRVLEAFSLKEWALSQSSAESRHKP</sequence>
<evidence type="ECO:0000313" key="1">
    <source>
        <dbReference type="EMBL" id="QTD54156.1"/>
    </source>
</evidence>
<keyword evidence="2" id="KW-1185">Reference proteome</keyword>
<dbReference type="AlphaFoldDB" id="A0A8A4TW16"/>
<proteinExistence type="predicted"/>
<reference evidence="1" key="1">
    <citation type="submission" date="2021-03" db="EMBL/GenBank/DDBJ databases">
        <title>Acanthopleuribacteraceae sp. M133.</title>
        <authorList>
            <person name="Wang G."/>
        </authorList>
    </citation>
    <scope>NUCLEOTIDE SEQUENCE</scope>
    <source>
        <strain evidence="1">M133</strain>
    </source>
</reference>
<organism evidence="1 2">
    <name type="scientific">Sulfidibacter corallicola</name>
    <dbReference type="NCBI Taxonomy" id="2818388"/>
    <lineage>
        <taxon>Bacteria</taxon>
        <taxon>Pseudomonadati</taxon>
        <taxon>Acidobacteriota</taxon>
        <taxon>Holophagae</taxon>
        <taxon>Acanthopleuribacterales</taxon>
        <taxon>Acanthopleuribacteraceae</taxon>
        <taxon>Sulfidibacter</taxon>
    </lineage>
</organism>
<evidence type="ECO:0000313" key="2">
    <source>
        <dbReference type="Proteomes" id="UP000663929"/>
    </source>
</evidence>
<name>A0A8A4TW16_SULCO</name>
<gene>
    <name evidence="1" type="ORF">J3U87_17055</name>
</gene>
<accession>A0A8A4TW16</accession>
<dbReference type="KEGG" id="scor:J3U87_17055"/>
<protein>
    <submittedName>
        <fullName evidence="1">Uncharacterized protein</fullName>
    </submittedName>
</protein>
<dbReference type="Proteomes" id="UP000663929">
    <property type="component" value="Chromosome"/>
</dbReference>
<dbReference type="RefSeq" id="WP_237384255.1">
    <property type="nucleotide sequence ID" value="NZ_CP071793.1"/>
</dbReference>